<dbReference type="EMBL" id="BAAADS010000018">
    <property type="protein sequence ID" value="GAA0608022.1"/>
    <property type="molecule type" value="Genomic_DNA"/>
</dbReference>
<organism evidence="3 4">
    <name type="scientific">Virgibacillus siamensis</name>
    <dbReference type="NCBI Taxonomy" id="480071"/>
    <lineage>
        <taxon>Bacteria</taxon>
        <taxon>Bacillati</taxon>
        <taxon>Bacillota</taxon>
        <taxon>Bacilli</taxon>
        <taxon>Bacillales</taxon>
        <taxon>Bacillaceae</taxon>
        <taxon>Virgibacillus</taxon>
    </lineage>
</organism>
<feature type="domain" description="HTH marR-type" evidence="2">
    <location>
        <begin position="1"/>
        <end position="135"/>
    </location>
</feature>
<proteinExistence type="predicted"/>
<dbReference type="InterPro" id="IPR036390">
    <property type="entry name" value="WH_DNA-bd_sf"/>
</dbReference>
<protein>
    <submittedName>
        <fullName evidence="3">MarR family transcriptional regulator</fullName>
    </submittedName>
</protein>
<comment type="caution">
    <text evidence="3">The sequence shown here is derived from an EMBL/GenBank/DDBJ whole genome shotgun (WGS) entry which is preliminary data.</text>
</comment>
<dbReference type="PANTHER" id="PTHR33164">
    <property type="entry name" value="TRANSCRIPTIONAL REGULATOR, MARR FAMILY"/>
    <property type="match status" value="1"/>
</dbReference>
<sequence length="143" mass="16591">MNDETIAGIEKEITSFIRRIILSEKRMDGLDRSTYVILRQLASHGPAGVKKLSDDLQLDSSTISRQAAALVQKNYAVKEPNPADGRSYFYQITDTGKKELEANRERRYGRLRYMLSEWPEEDRKIFGELLRRYNEGVEDMNDQ</sequence>
<accession>A0ABN1GBF3</accession>
<gene>
    <name evidence="3" type="ORF">GCM10009001_26720</name>
</gene>
<evidence type="ECO:0000259" key="2">
    <source>
        <dbReference type="PROSITE" id="PS50995"/>
    </source>
</evidence>
<dbReference type="Pfam" id="PF01047">
    <property type="entry name" value="MarR"/>
    <property type="match status" value="1"/>
</dbReference>
<dbReference type="InterPro" id="IPR039422">
    <property type="entry name" value="MarR/SlyA-like"/>
</dbReference>
<keyword evidence="1" id="KW-0238">DNA-binding</keyword>
<evidence type="ECO:0000313" key="4">
    <source>
        <dbReference type="Proteomes" id="UP001500866"/>
    </source>
</evidence>
<dbReference type="PROSITE" id="PS50995">
    <property type="entry name" value="HTH_MARR_2"/>
    <property type="match status" value="1"/>
</dbReference>
<reference evidence="3 4" key="1">
    <citation type="journal article" date="2019" name="Int. J. Syst. Evol. Microbiol.">
        <title>The Global Catalogue of Microorganisms (GCM) 10K type strain sequencing project: providing services to taxonomists for standard genome sequencing and annotation.</title>
        <authorList>
            <consortium name="The Broad Institute Genomics Platform"/>
            <consortium name="The Broad Institute Genome Sequencing Center for Infectious Disease"/>
            <person name="Wu L."/>
            <person name="Ma J."/>
        </authorList>
    </citation>
    <scope>NUCLEOTIDE SEQUENCE [LARGE SCALE GENOMIC DNA]</scope>
    <source>
        <strain evidence="3 4">JCM 15395</strain>
    </source>
</reference>
<dbReference type="Gene3D" id="1.10.10.10">
    <property type="entry name" value="Winged helix-like DNA-binding domain superfamily/Winged helix DNA-binding domain"/>
    <property type="match status" value="1"/>
</dbReference>
<evidence type="ECO:0000313" key="3">
    <source>
        <dbReference type="EMBL" id="GAA0608022.1"/>
    </source>
</evidence>
<dbReference type="InterPro" id="IPR000835">
    <property type="entry name" value="HTH_MarR-typ"/>
</dbReference>
<dbReference type="RefSeq" id="WP_343814034.1">
    <property type="nucleotide sequence ID" value="NZ_BAAADS010000018.1"/>
</dbReference>
<dbReference type="PANTHER" id="PTHR33164:SF57">
    <property type="entry name" value="MARR-FAMILY TRANSCRIPTIONAL REGULATOR"/>
    <property type="match status" value="1"/>
</dbReference>
<name>A0ABN1GBF3_9BACI</name>
<dbReference type="SUPFAM" id="SSF46785">
    <property type="entry name" value="Winged helix' DNA-binding domain"/>
    <property type="match status" value="1"/>
</dbReference>
<evidence type="ECO:0000256" key="1">
    <source>
        <dbReference type="ARBA" id="ARBA00023125"/>
    </source>
</evidence>
<dbReference type="Proteomes" id="UP001500866">
    <property type="component" value="Unassembled WGS sequence"/>
</dbReference>
<dbReference type="InterPro" id="IPR036388">
    <property type="entry name" value="WH-like_DNA-bd_sf"/>
</dbReference>
<dbReference type="SMART" id="SM00347">
    <property type="entry name" value="HTH_MARR"/>
    <property type="match status" value="1"/>
</dbReference>
<keyword evidence="4" id="KW-1185">Reference proteome</keyword>